<evidence type="ECO:0000313" key="2">
    <source>
        <dbReference type="EMBL" id="KAK9266273.1"/>
    </source>
</evidence>
<evidence type="ECO:0000256" key="1">
    <source>
        <dbReference type="SAM" id="MobiDB-lite"/>
    </source>
</evidence>
<feature type="compositionally biased region" description="Acidic residues" evidence="1">
    <location>
        <begin position="17"/>
        <end position="29"/>
    </location>
</feature>
<feature type="compositionally biased region" description="Basic and acidic residues" evidence="1">
    <location>
        <begin position="30"/>
        <end position="50"/>
    </location>
</feature>
<gene>
    <name evidence="2" type="ORF">L1049_025350</name>
</gene>
<dbReference type="AlphaFoldDB" id="A0AAP0N576"/>
<dbReference type="EMBL" id="JBBPBK010000196">
    <property type="protein sequence ID" value="KAK9266273.1"/>
    <property type="molecule type" value="Genomic_DNA"/>
</dbReference>
<keyword evidence="3" id="KW-1185">Reference proteome</keyword>
<sequence length="68" mass="7696">MITTMGKLKSVVSSGQEVEEEEEEEEEGENLNKKSKEAEKVKEEVEREENVGAQAIQHEISEFAEEEA</sequence>
<protein>
    <submittedName>
        <fullName evidence="2">Uncharacterized protein</fullName>
    </submittedName>
</protein>
<proteinExistence type="predicted"/>
<name>A0AAP0N576_LIQFO</name>
<dbReference type="Proteomes" id="UP001415857">
    <property type="component" value="Unassembled WGS sequence"/>
</dbReference>
<feature type="region of interest" description="Disordered" evidence="1">
    <location>
        <begin position="1"/>
        <end position="68"/>
    </location>
</feature>
<comment type="caution">
    <text evidence="2">The sequence shown here is derived from an EMBL/GenBank/DDBJ whole genome shotgun (WGS) entry which is preliminary data.</text>
</comment>
<accession>A0AAP0N576</accession>
<evidence type="ECO:0000313" key="3">
    <source>
        <dbReference type="Proteomes" id="UP001415857"/>
    </source>
</evidence>
<reference evidence="2 3" key="1">
    <citation type="journal article" date="2024" name="Plant J.">
        <title>Genome sequences and population genomics reveal climatic adaptation and genomic divergence between two closely related sweetgum species.</title>
        <authorList>
            <person name="Xu W.Q."/>
            <person name="Ren C.Q."/>
            <person name="Zhang X.Y."/>
            <person name="Comes H.P."/>
            <person name="Liu X.H."/>
            <person name="Li Y.G."/>
            <person name="Kettle C.J."/>
            <person name="Jalonen R."/>
            <person name="Gaisberger H."/>
            <person name="Ma Y.Z."/>
            <person name="Qiu Y.X."/>
        </authorList>
    </citation>
    <scope>NUCLEOTIDE SEQUENCE [LARGE SCALE GENOMIC DNA]</scope>
    <source>
        <strain evidence="2">Hangzhou</strain>
    </source>
</reference>
<organism evidence="2 3">
    <name type="scientific">Liquidambar formosana</name>
    <name type="common">Formosan gum</name>
    <dbReference type="NCBI Taxonomy" id="63359"/>
    <lineage>
        <taxon>Eukaryota</taxon>
        <taxon>Viridiplantae</taxon>
        <taxon>Streptophyta</taxon>
        <taxon>Embryophyta</taxon>
        <taxon>Tracheophyta</taxon>
        <taxon>Spermatophyta</taxon>
        <taxon>Magnoliopsida</taxon>
        <taxon>eudicotyledons</taxon>
        <taxon>Gunneridae</taxon>
        <taxon>Pentapetalae</taxon>
        <taxon>Saxifragales</taxon>
        <taxon>Altingiaceae</taxon>
        <taxon>Liquidambar</taxon>
    </lineage>
</organism>